<dbReference type="InterPro" id="IPR036188">
    <property type="entry name" value="FAD/NAD-bd_sf"/>
</dbReference>
<evidence type="ECO:0000313" key="14">
    <source>
        <dbReference type="Proteomes" id="UP000664277"/>
    </source>
</evidence>
<keyword evidence="6 11" id="KW-0819">tRNA processing</keyword>
<dbReference type="InterPro" id="IPR026904">
    <property type="entry name" value="MnmG_C"/>
</dbReference>
<evidence type="ECO:0000313" key="13">
    <source>
        <dbReference type="EMBL" id="MBN8661991.1"/>
    </source>
</evidence>
<proteinExistence type="inferred from homology"/>
<feature type="domain" description="tRNA uridine 5-carboxymethylaminomethyl modification enzyme C-terminal subdomain" evidence="12">
    <location>
        <begin position="542"/>
        <end position="613"/>
    </location>
</feature>
<keyword evidence="8 11" id="KW-0520">NAD</keyword>
<dbReference type="Pfam" id="PF01134">
    <property type="entry name" value="GIDA"/>
    <property type="match status" value="1"/>
</dbReference>
<comment type="caution">
    <text evidence="11">Lacks conserved residue(s) required for the propagation of feature annotation.</text>
</comment>
<keyword evidence="11" id="KW-0963">Cytoplasm</keyword>
<evidence type="ECO:0000256" key="9">
    <source>
        <dbReference type="ARBA" id="ARBA00025948"/>
    </source>
</evidence>
<dbReference type="Gene3D" id="1.10.150.570">
    <property type="entry name" value="GidA associated domain, C-terminal subdomain"/>
    <property type="match status" value="1"/>
</dbReference>
<dbReference type="EMBL" id="JAFLCK010000028">
    <property type="protein sequence ID" value="MBN8661991.1"/>
    <property type="molecule type" value="Genomic_DNA"/>
</dbReference>
<reference evidence="13" key="1">
    <citation type="submission" date="2021-02" db="EMBL/GenBank/DDBJ databases">
        <title>Genome-Resolved Metagenomics of a Microbial Community Performing Photosynthetic Biological Nutrient Removal.</title>
        <authorList>
            <person name="Mcdaniel E.A."/>
        </authorList>
    </citation>
    <scope>NUCLEOTIDE SEQUENCE</scope>
    <source>
        <strain evidence="13">UWPOB_OBS1</strain>
    </source>
</reference>
<protein>
    <recommendedName>
        <fullName evidence="4 11">tRNA uridine 5-carboxymethylaminomethyl modification enzyme MnmG</fullName>
    </recommendedName>
    <alternativeName>
        <fullName evidence="10 11">Glucose-inhibited division protein A</fullName>
    </alternativeName>
</protein>
<evidence type="ECO:0000256" key="7">
    <source>
        <dbReference type="ARBA" id="ARBA00022827"/>
    </source>
</evidence>
<dbReference type="InterPro" id="IPR002218">
    <property type="entry name" value="MnmG-rel"/>
</dbReference>
<dbReference type="InterPro" id="IPR004416">
    <property type="entry name" value="MnmG"/>
</dbReference>
<evidence type="ECO:0000256" key="10">
    <source>
        <dbReference type="ARBA" id="ARBA00031800"/>
    </source>
</evidence>
<dbReference type="Pfam" id="PF13932">
    <property type="entry name" value="SAM_GIDA_C"/>
    <property type="match status" value="1"/>
</dbReference>
<evidence type="ECO:0000256" key="4">
    <source>
        <dbReference type="ARBA" id="ARBA00020461"/>
    </source>
</evidence>
<dbReference type="GO" id="GO:0005737">
    <property type="term" value="C:cytoplasm"/>
    <property type="evidence" value="ECO:0007669"/>
    <property type="project" value="UniProtKB-SubCell"/>
</dbReference>
<comment type="cofactor">
    <cofactor evidence="1 11">
        <name>FAD</name>
        <dbReference type="ChEBI" id="CHEBI:57692"/>
    </cofactor>
</comment>
<dbReference type="PANTHER" id="PTHR11806">
    <property type="entry name" value="GLUCOSE INHIBITED DIVISION PROTEIN A"/>
    <property type="match status" value="1"/>
</dbReference>
<keyword evidence="5 11" id="KW-0285">Flavoprotein</keyword>
<dbReference type="SMART" id="SM01228">
    <property type="entry name" value="GIDA_assoc_3"/>
    <property type="match status" value="1"/>
</dbReference>
<evidence type="ECO:0000256" key="2">
    <source>
        <dbReference type="ARBA" id="ARBA00003717"/>
    </source>
</evidence>
<comment type="function">
    <text evidence="2 11">NAD-binding protein involved in the addition of a carboxymethylaminomethyl (cmnm) group at the wobble position (U34) of certain tRNAs, forming tRNA-cmnm(5)s(2)U34.</text>
</comment>
<dbReference type="InterPro" id="IPR047001">
    <property type="entry name" value="MnmG_C_subdom"/>
</dbReference>
<comment type="similarity">
    <text evidence="3 11">Belongs to the MnmG family.</text>
</comment>
<gene>
    <name evidence="11 13" type="primary">mnmG</name>
    <name evidence="11" type="synonym">gidA</name>
    <name evidence="13" type="ORF">J0M35_16605</name>
</gene>
<dbReference type="InterPro" id="IPR040131">
    <property type="entry name" value="MnmG_N"/>
</dbReference>
<comment type="subcellular location">
    <subcellularLocation>
        <location evidence="11">Cytoplasm</location>
    </subcellularLocation>
</comment>
<dbReference type="GO" id="GO:0030488">
    <property type="term" value="P:tRNA methylation"/>
    <property type="evidence" value="ECO:0007669"/>
    <property type="project" value="TreeGrafter"/>
</dbReference>
<feature type="binding site" evidence="11">
    <location>
        <begin position="271"/>
        <end position="285"/>
    </location>
    <ligand>
        <name>NAD(+)</name>
        <dbReference type="ChEBI" id="CHEBI:57540"/>
    </ligand>
</feature>
<dbReference type="Pfam" id="PF21680">
    <property type="entry name" value="GIDA_C_1st"/>
    <property type="match status" value="1"/>
</dbReference>
<evidence type="ECO:0000256" key="11">
    <source>
        <dbReference type="HAMAP-Rule" id="MF_00129"/>
    </source>
</evidence>
<keyword evidence="7 11" id="KW-0274">FAD</keyword>
<organism evidence="13 14">
    <name type="scientific">Candidatus Obscuribacter phosphatis</name>
    <dbReference type="NCBI Taxonomy" id="1906157"/>
    <lineage>
        <taxon>Bacteria</taxon>
        <taxon>Bacillati</taxon>
        <taxon>Candidatus Melainabacteria</taxon>
        <taxon>Candidatus Obscuribacterales</taxon>
        <taxon>Candidatus Obscuribacteraceae</taxon>
        <taxon>Candidatus Obscuribacter</taxon>
    </lineage>
</organism>
<evidence type="ECO:0000256" key="3">
    <source>
        <dbReference type="ARBA" id="ARBA00007653"/>
    </source>
</evidence>
<dbReference type="NCBIfam" id="TIGR00136">
    <property type="entry name" value="mnmG_gidA"/>
    <property type="match status" value="1"/>
</dbReference>
<dbReference type="HAMAP" id="MF_00129">
    <property type="entry name" value="MnmG_GidA"/>
    <property type="match status" value="1"/>
</dbReference>
<sequence>MHSMYFDVVVIGGGHAGCEAANAAARMGLSTLMLAVNLDTIGAMPCNPAVGGPGKTHLAREVDALGGVIGEATDATYLQIRMLNSSRGPAVQALRAQSDKREYSIWMKNYMESLPNLTLRQGMVKNLIIENNQVAGVELTFGDRIGCRAVVLSAGTFLEGTIWIGKETMPAGRAGEFPAIGLSGCLKALGFNMGRLKTGTPPRIDGRTIDYSILPEVPGDPIPQFFSFLDKRPVLPQIPCHQTRTNERTHELIRNNLHESPMYSGMIHGVGPRYCPSIEDKIVRFADKDSHSLFLEPEGRSTYEVYLQGCSTSLPVHVQHEIVHSLPGLEKAVMVRPAYAVEYDYLPAIQFSHALMAKDLPGFFAAGQILGTSGYEEAAAQGIIAGINAALYAKGERPFELPRSSSYTGTLIDDLVTKEIGEPYRMMTSRSEYRLLLRQDNADVRLTPLGRSIGLVDDYRFRLFTEKQEAINGEKNRLRKTRIYPEGGFEELLAPLGETLKQSVTLEELLRRPRVPYSVIESKAPADSEKPFPFALEVETDVKYAGYIERQKQQIEHTEKYDKVKLPEGFDYNELKHLAKEAREKLNRVRPQTLGQAARIGGVSPADVSVLMVFLEQRRRAQAEAGRREEKVLQS</sequence>
<dbReference type="Gene3D" id="1.10.10.1800">
    <property type="entry name" value="tRNA uridine 5-carboxymethylaminomethyl modification enzyme MnmG/GidA"/>
    <property type="match status" value="1"/>
</dbReference>
<dbReference type="AlphaFoldDB" id="A0A8J7PEM4"/>
<dbReference type="PROSITE" id="PS01280">
    <property type="entry name" value="GIDA_1"/>
    <property type="match status" value="1"/>
</dbReference>
<dbReference type="Proteomes" id="UP000664277">
    <property type="component" value="Unassembled WGS sequence"/>
</dbReference>
<evidence type="ECO:0000256" key="5">
    <source>
        <dbReference type="ARBA" id="ARBA00022630"/>
    </source>
</evidence>
<dbReference type="FunFam" id="1.10.150.570:FF:000001">
    <property type="entry name" value="tRNA uridine 5-carboxymethylaminomethyl modification enzyme MnmG"/>
    <property type="match status" value="1"/>
</dbReference>
<evidence type="ECO:0000259" key="12">
    <source>
        <dbReference type="SMART" id="SM01228"/>
    </source>
</evidence>
<dbReference type="InterPro" id="IPR049312">
    <property type="entry name" value="GIDA_C_N"/>
</dbReference>
<dbReference type="FunFam" id="3.50.50.60:FF:000002">
    <property type="entry name" value="tRNA uridine 5-carboxymethylaminomethyl modification enzyme MnmG"/>
    <property type="match status" value="1"/>
</dbReference>
<evidence type="ECO:0000256" key="1">
    <source>
        <dbReference type="ARBA" id="ARBA00001974"/>
    </source>
</evidence>
<accession>A0A8J7PEM4</accession>
<dbReference type="SUPFAM" id="SSF51905">
    <property type="entry name" value="FAD/NAD(P)-binding domain"/>
    <property type="match status" value="1"/>
</dbReference>
<dbReference type="GO" id="GO:0002098">
    <property type="term" value="P:tRNA wobble uridine modification"/>
    <property type="evidence" value="ECO:0007669"/>
    <property type="project" value="InterPro"/>
</dbReference>
<dbReference type="InterPro" id="IPR044920">
    <property type="entry name" value="MnmG_C_subdom_sf"/>
</dbReference>
<dbReference type="PANTHER" id="PTHR11806:SF0">
    <property type="entry name" value="PROTEIN MTO1 HOMOLOG, MITOCHONDRIAL"/>
    <property type="match status" value="1"/>
</dbReference>
<dbReference type="InterPro" id="IPR020595">
    <property type="entry name" value="MnmG-rel_CS"/>
</dbReference>
<comment type="subunit">
    <text evidence="9 11">Homodimer. Heterotetramer of two MnmE and two MnmG subunits.</text>
</comment>
<dbReference type="Gene3D" id="3.50.50.60">
    <property type="entry name" value="FAD/NAD(P)-binding domain"/>
    <property type="match status" value="2"/>
</dbReference>
<feature type="binding site" evidence="11">
    <location>
        <begin position="12"/>
        <end position="17"/>
    </location>
    <ligand>
        <name>FAD</name>
        <dbReference type="ChEBI" id="CHEBI:57692"/>
    </ligand>
</feature>
<name>A0A8J7PEM4_9BACT</name>
<comment type="caution">
    <text evidence="13">The sequence shown here is derived from an EMBL/GenBank/DDBJ whole genome shotgun (WGS) entry which is preliminary data.</text>
</comment>
<evidence type="ECO:0000256" key="6">
    <source>
        <dbReference type="ARBA" id="ARBA00022694"/>
    </source>
</evidence>
<dbReference type="GO" id="GO:0050660">
    <property type="term" value="F:flavin adenine dinucleotide binding"/>
    <property type="evidence" value="ECO:0007669"/>
    <property type="project" value="UniProtKB-UniRule"/>
</dbReference>
<evidence type="ECO:0000256" key="8">
    <source>
        <dbReference type="ARBA" id="ARBA00023027"/>
    </source>
</evidence>